<name>A0A418M019_9BACT</name>
<gene>
    <name evidence="2" type="ORF">DYU11_26130</name>
</gene>
<proteinExistence type="predicted"/>
<organism evidence="2 3">
    <name type="scientific">Fibrisoma montanum</name>
    <dbReference type="NCBI Taxonomy" id="2305895"/>
    <lineage>
        <taxon>Bacteria</taxon>
        <taxon>Pseudomonadati</taxon>
        <taxon>Bacteroidota</taxon>
        <taxon>Cytophagia</taxon>
        <taxon>Cytophagales</taxon>
        <taxon>Spirosomataceae</taxon>
        <taxon>Fibrisoma</taxon>
    </lineage>
</organism>
<accession>A0A418M019</accession>
<evidence type="ECO:0000313" key="3">
    <source>
        <dbReference type="Proteomes" id="UP000283523"/>
    </source>
</evidence>
<feature type="transmembrane region" description="Helical" evidence="1">
    <location>
        <begin position="157"/>
        <end position="177"/>
    </location>
</feature>
<sequence>MKKHWEQSSPTPASVGAASLDEATLRKIVTTRVRKHTQASFTYFWASFTLQLLVYALLSHVLIKYWPQTQVRLLSLLGIGLYIPFTIVLMNKFKRVARGQLKGKLPSSVRDYLSEQYQLLNSFFRFKKRYELVLIPVSAAIGVVLVFMLYVPGGVQAYPEGALITYTLTLVSCYGAIRAENRKSFIRPLQQLRDLLGEYQE</sequence>
<dbReference type="AlphaFoldDB" id="A0A418M019"/>
<evidence type="ECO:0000313" key="2">
    <source>
        <dbReference type="EMBL" id="RIV18980.1"/>
    </source>
</evidence>
<feature type="transmembrane region" description="Helical" evidence="1">
    <location>
        <begin position="69"/>
        <end position="90"/>
    </location>
</feature>
<keyword evidence="1" id="KW-1133">Transmembrane helix</keyword>
<reference evidence="2 3" key="1">
    <citation type="submission" date="2018-08" db="EMBL/GenBank/DDBJ databases">
        <title>Fibrisoma montanum sp. nov., isolated from Danxia mountain soil.</title>
        <authorList>
            <person name="Huang Y."/>
        </authorList>
    </citation>
    <scope>NUCLEOTIDE SEQUENCE [LARGE SCALE GENOMIC DNA]</scope>
    <source>
        <strain evidence="2 3">HYT19</strain>
    </source>
</reference>
<feature type="transmembrane region" description="Helical" evidence="1">
    <location>
        <begin position="132"/>
        <end position="151"/>
    </location>
</feature>
<dbReference type="Proteomes" id="UP000283523">
    <property type="component" value="Unassembled WGS sequence"/>
</dbReference>
<keyword evidence="1" id="KW-0812">Transmembrane</keyword>
<protein>
    <submittedName>
        <fullName evidence="2">Uncharacterized protein</fullName>
    </submittedName>
</protein>
<feature type="transmembrane region" description="Helical" evidence="1">
    <location>
        <begin position="42"/>
        <end position="63"/>
    </location>
</feature>
<keyword evidence="3" id="KW-1185">Reference proteome</keyword>
<evidence type="ECO:0000256" key="1">
    <source>
        <dbReference type="SAM" id="Phobius"/>
    </source>
</evidence>
<dbReference type="EMBL" id="QXED01000009">
    <property type="protein sequence ID" value="RIV18980.1"/>
    <property type="molecule type" value="Genomic_DNA"/>
</dbReference>
<keyword evidence="1" id="KW-0472">Membrane</keyword>
<comment type="caution">
    <text evidence="2">The sequence shown here is derived from an EMBL/GenBank/DDBJ whole genome shotgun (WGS) entry which is preliminary data.</text>
</comment>